<dbReference type="Proteomes" id="UP001240250">
    <property type="component" value="Unassembled WGS sequence"/>
</dbReference>
<organism evidence="4 5">
    <name type="scientific">Cellulomonas iranensis</name>
    <dbReference type="NCBI Taxonomy" id="76862"/>
    <lineage>
        <taxon>Bacteria</taxon>
        <taxon>Bacillati</taxon>
        <taxon>Actinomycetota</taxon>
        <taxon>Actinomycetes</taxon>
        <taxon>Micrococcales</taxon>
        <taxon>Cellulomonadaceae</taxon>
        <taxon>Cellulomonas</taxon>
    </lineage>
</organism>
<evidence type="ECO:0000256" key="1">
    <source>
        <dbReference type="ARBA" id="ARBA00022679"/>
    </source>
</evidence>
<dbReference type="SUPFAM" id="SSF53448">
    <property type="entry name" value="Nucleotide-diphospho-sugar transferases"/>
    <property type="match status" value="1"/>
</dbReference>
<dbReference type="RefSeq" id="WP_070320022.1">
    <property type="nucleotide sequence ID" value="NZ_JAUSVM010000001.1"/>
</dbReference>
<feature type="domain" description="MobA-like NTP transferase" evidence="3">
    <location>
        <begin position="6"/>
        <end position="120"/>
    </location>
</feature>
<evidence type="ECO:0000313" key="4">
    <source>
        <dbReference type="EMBL" id="MDQ0424650.1"/>
    </source>
</evidence>
<dbReference type="PANTHER" id="PTHR43584:SF8">
    <property type="entry name" value="N-ACETYLMURAMATE ALPHA-1-PHOSPHATE URIDYLYLTRANSFERASE"/>
    <property type="match status" value="1"/>
</dbReference>
<keyword evidence="5" id="KW-1185">Reference proteome</keyword>
<dbReference type="Pfam" id="PF12804">
    <property type="entry name" value="NTP_transf_3"/>
    <property type="match status" value="1"/>
</dbReference>
<dbReference type="Gene3D" id="3.90.550.10">
    <property type="entry name" value="Spore Coat Polysaccharide Biosynthesis Protein SpsA, Chain A"/>
    <property type="match status" value="1"/>
</dbReference>
<accession>A0ABU0GH07</accession>
<keyword evidence="2" id="KW-0548">Nucleotidyltransferase</keyword>
<dbReference type="InterPro" id="IPR025877">
    <property type="entry name" value="MobA-like_NTP_Trfase"/>
</dbReference>
<protein>
    <submittedName>
        <fullName evidence="4">Choline kinase</fullName>
    </submittedName>
</protein>
<proteinExistence type="predicted"/>
<dbReference type="InterPro" id="IPR029044">
    <property type="entry name" value="Nucleotide-diphossugar_trans"/>
</dbReference>
<keyword evidence="1" id="KW-0808">Transferase</keyword>
<evidence type="ECO:0000256" key="2">
    <source>
        <dbReference type="ARBA" id="ARBA00022695"/>
    </source>
</evidence>
<reference evidence="4 5" key="1">
    <citation type="submission" date="2023-07" db="EMBL/GenBank/DDBJ databases">
        <title>Sequencing the genomes of 1000 actinobacteria strains.</title>
        <authorList>
            <person name="Klenk H.-P."/>
        </authorList>
    </citation>
    <scope>NUCLEOTIDE SEQUENCE [LARGE SCALE GENOMIC DNA]</scope>
    <source>
        <strain evidence="4 5">DSM 14785</strain>
    </source>
</reference>
<comment type="caution">
    <text evidence="4">The sequence shown here is derived from an EMBL/GenBank/DDBJ whole genome shotgun (WGS) entry which is preliminary data.</text>
</comment>
<gene>
    <name evidence="4" type="ORF">JO380_001031</name>
</gene>
<dbReference type="InterPro" id="IPR050065">
    <property type="entry name" value="GlmU-like"/>
</dbReference>
<dbReference type="GO" id="GO:0016301">
    <property type="term" value="F:kinase activity"/>
    <property type="evidence" value="ECO:0007669"/>
    <property type="project" value="UniProtKB-KW"/>
</dbReference>
<dbReference type="EMBL" id="JAUSVM010000001">
    <property type="protein sequence ID" value="MDQ0424650.1"/>
    <property type="molecule type" value="Genomic_DNA"/>
</dbReference>
<sequence length="245" mass="26681">MSERRAVLLCAGRGTRARDVTDGLPKCLLTIDGVSLVRRVLSQLAAQGVDDVHVVVGHRRELVEREVRGLATTHVVHDYATSNNLWTLAAHAELLHGHDTALIFGDVVVDDPVMTDLWEAPGDLALLVDTTSRLEGTMRVLRHPDGRVELGNQVPTARCDGNYVGIMRASATAAGRLADAVRRERDAGRGRDDYFTSVLHGLTGHLDARLVPVARGSWAEIDTPEDHRAALARFSRTRRPATKGA</sequence>
<keyword evidence="4" id="KW-0418">Kinase</keyword>
<evidence type="ECO:0000313" key="5">
    <source>
        <dbReference type="Proteomes" id="UP001240250"/>
    </source>
</evidence>
<dbReference type="PANTHER" id="PTHR43584">
    <property type="entry name" value="NUCLEOTIDYL TRANSFERASE"/>
    <property type="match status" value="1"/>
</dbReference>
<evidence type="ECO:0000259" key="3">
    <source>
        <dbReference type="Pfam" id="PF12804"/>
    </source>
</evidence>
<name>A0ABU0GH07_9CELL</name>